<dbReference type="GO" id="GO:0005524">
    <property type="term" value="F:ATP binding"/>
    <property type="evidence" value="ECO:0007669"/>
    <property type="project" value="UniProtKB-UniRule"/>
</dbReference>
<evidence type="ECO:0000256" key="11">
    <source>
        <dbReference type="ARBA" id="ARBA00076158"/>
    </source>
</evidence>
<evidence type="ECO:0000256" key="1">
    <source>
        <dbReference type="ARBA" id="ARBA00005898"/>
    </source>
</evidence>
<comment type="PTM">
    <text evidence="13">Carboxylation is probably crucial for Mg(2+) binding and, consequently, for the gamma-phosphate positioning of ATP.</text>
</comment>
<dbReference type="HAMAP" id="MF_00208">
    <property type="entry name" value="MurE"/>
    <property type="match status" value="1"/>
</dbReference>
<dbReference type="NCBIfam" id="NF001124">
    <property type="entry name" value="PRK00139.1-2"/>
    <property type="match status" value="1"/>
</dbReference>
<comment type="catalytic activity">
    <reaction evidence="7 13">
        <text>UDP-N-acetyl-alpha-D-muramoyl-L-alanyl-D-glutamate + meso-2,6-diaminopimelate + ATP = UDP-N-acetyl-alpha-D-muramoyl-L-alanyl-gamma-D-glutamyl-meso-2,6-diaminopimelate + ADP + phosphate + H(+)</text>
        <dbReference type="Rhea" id="RHEA:23676"/>
        <dbReference type="ChEBI" id="CHEBI:15378"/>
        <dbReference type="ChEBI" id="CHEBI:30616"/>
        <dbReference type="ChEBI" id="CHEBI:43474"/>
        <dbReference type="ChEBI" id="CHEBI:57791"/>
        <dbReference type="ChEBI" id="CHEBI:83900"/>
        <dbReference type="ChEBI" id="CHEBI:83905"/>
        <dbReference type="ChEBI" id="CHEBI:456216"/>
        <dbReference type="EC" id="6.3.2.13"/>
    </reaction>
</comment>
<dbReference type="AlphaFoldDB" id="A0A2M8S340"/>
<evidence type="ECO:0000256" key="13">
    <source>
        <dbReference type="HAMAP-Rule" id="MF_00208"/>
    </source>
</evidence>
<keyword evidence="19" id="KW-1185">Reference proteome</keyword>
<dbReference type="GO" id="GO:0000287">
    <property type="term" value="F:magnesium ion binding"/>
    <property type="evidence" value="ECO:0007669"/>
    <property type="project" value="UniProtKB-UniRule"/>
</dbReference>
<protein>
    <recommendedName>
        <fullName evidence="9 13">UDP-N-acetylmuramoyl-L-alanyl-D-glutamate--2,6-diaminopimelate ligase</fullName>
        <ecNumber evidence="8 13">6.3.2.13</ecNumber>
    </recommendedName>
    <alternativeName>
        <fullName evidence="10 13">Meso-A2pm-adding enzyme</fullName>
    </alternativeName>
    <alternativeName>
        <fullName evidence="11 13">Meso-diaminopimelate-adding enzyme</fullName>
    </alternativeName>
    <alternativeName>
        <fullName evidence="12 13">UDP-MurNAc-L-Ala-D-Glu:meso-diaminopimelate ligase</fullName>
    </alternativeName>
    <alternativeName>
        <fullName evidence="13">UDP-MurNAc-tripeptide synthetase</fullName>
    </alternativeName>
    <alternativeName>
        <fullName evidence="13">UDP-N-acetylmuramyl-tripeptide synthetase</fullName>
    </alternativeName>
</protein>
<evidence type="ECO:0000313" key="19">
    <source>
        <dbReference type="Proteomes" id="UP000229329"/>
    </source>
</evidence>
<keyword evidence="4 13" id="KW-0573">Peptidoglycan synthesis</keyword>
<dbReference type="InterPro" id="IPR035911">
    <property type="entry name" value="MurE/MurF_N"/>
</dbReference>
<dbReference type="Gene3D" id="3.40.1390.10">
    <property type="entry name" value="MurE/MurF, N-terminal domain"/>
    <property type="match status" value="1"/>
</dbReference>
<proteinExistence type="inferred from homology"/>
<comment type="function">
    <text evidence="13">Catalyzes the addition of meso-diaminopimelic acid to the nucleotide precursor UDP-N-acetylmuramoyl-L-alanyl-D-glutamate (UMAG) in the biosynthesis of bacterial cell-wall peptidoglycan.</text>
</comment>
<gene>
    <name evidence="13" type="primary">murE</name>
    <name evidence="18" type="ORF">CVP05_05235</name>
</gene>
<keyword evidence="13" id="KW-0963">Cytoplasm</keyword>
<dbReference type="PANTHER" id="PTHR23135:SF4">
    <property type="entry name" value="UDP-N-ACETYLMURAMOYL-L-ALANYL-D-GLUTAMATE--2,6-DIAMINOPIMELATE LIGASE MURE HOMOLOG, CHLOROPLASTIC"/>
    <property type="match status" value="1"/>
</dbReference>
<comment type="cofactor">
    <cofactor evidence="13">
        <name>Mg(2+)</name>
        <dbReference type="ChEBI" id="CHEBI:18420"/>
    </cofactor>
</comment>
<feature type="binding site" evidence="13">
    <location>
        <begin position="39"/>
        <end position="41"/>
    </location>
    <ligand>
        <name>UDP-N-acetyl-alpha-D-muramoyl-L-alanyl-D-glutamate</name>
        <dbReference type="ChEBI" id="CHEBI:83900"/>
    </ligand>
</feature>
<dbReference type="SUPFAM" id="SSF63418">
    <property type="entry name" value="MurE/MurF N-terminal domain"/>
    <property type="match status" value="1"/>
</dbReference>
<evidence type="ECO:0000259" key="16">
    <source>
        <dbReference type="Pfam" id="PF02875"/>
    </source>
</evidence>
<dbReference type="InterPro" id="IPR005761">
    <property type="entry name" value="UDP-N-AcMur-Glu-dNH2Pim_ligase"/>
</dbReference>
<dbReference type="FunFam" id="3.90.190.20:FF:000006">
    <property type="entry name" value="UDP-N-acetylmuramoyl-L-alanyl-D-glutamate--2,6-diaminopimelate ligase"/>
    <property type="match status" value="1"/>
</dbReference>
<dbReference type="GO" id="GO:0008360">
    <property type="term" value="P:regulation of cell shape"/>
    <property type="evidence" value="ECO:0007669"/>
    <property type="project" value="UniProtKB-KW"/>
</dbReference>
<feature type="binding site" evidence="13">
    <location>
        <begin position="153"/>
        <end position="154"/>
    </location>
    <ligand>
        <name>UDP-N-acetyl-alpha-D-muramoyl-L-alanyl-D-glutamate</name>
        <dbReference type="ChEBI" id="CHEBI:83900"/>
    </ligand>
</feature>
<dbReference type="SUPFAM" id="SSF53244">
    <property type="entry name" value="MurD-like peptide ligases, peptide-binding domain"/>
    <property type="match status" value="1"/>
</dbReference>
<evidence type="ECO:0000256" key="2">
    <source>
        <dbReference type="ARBA" id="ARBA00022618"/>
    </source>
</evidence>
<dbReference type="InterPro" id="IPR004101">
    <property type="entry name" value="Mur_ligase_C"/>
</dbReference>
<feature type="binding site" evidence="13">
    <location>
        <position position="459"/>
    </location>
    <ligand>
        <name>meso-2,6-diaminopimelate</name>
        <dbReference type="ChEBI" id="CHEBI:57791"/>
    </ligand>
</feature>
<sequence>MRRLRSILAGQLPDISLHSMTLDSRAVTHGCLFVAIKGHQVDGRSFIPQAIEKGAAAVLSDTDDVQQHGQIQMCQNVPIIAFYQLAERLSEIAGLFYGMPSHQLTLVGVTGTNGKTTISQLLAQWTQLLGHKSAVMGTIGNGLFGQIKEAQNTTGSAIEIQSSLSDFVKLGADFAAIEVSSHGLIQHRVEALRFAAGIFTNLSRDHLDYHGTMDAYAAAKKRLFSELETIHKIINADDEIGRKWLKELPDGIAVSCQPDFIPMQKKWLKVTALTFNQGGVHIKFDSYWGNGELQSPLIGAFNVSNLLLVMATLLALGYRLEDLLNTVNQLTGVCGRMEMFTASDKPTAIVDYAHTPDALEKAIEAARLHCPGQLWCVFGCGGDRDAGKRPLMGAIAERLADQVIITDDNPRTENPERIIEDILAGLQSPQSAHVIHGREKALQFALKSAVKNDVVLVAGKGHEDYQIIGTKKSFFSDREILQTLLQEK</sequence>
<feature type="binding site" evidence="13">
    <location>
        <position position="384"/>
    </location>
    <ligand>
        <name>meso-2,6-diaminopimelate</name>
        <dbReference type="ChEBI" id="CHEBI:57791"/>
    </ligand>
</feature>
<feature type="domain" description="Mur ligase C-terminal" evidence="16">
    <location>
        <begin position="335"/>
        <end position="461"/>
    </location>
</feature>
<feature type="short sequence motif" description="Meso-diaminopimelate recognition motif" evidence="13">
    <location>
        <begin position="408"/>
        <end position="411"/>
    </location>
</feature>
<comment type="caution">
    <text evidence="18">The sequence shown here is derived from an EMBL/GenBank/DDBJ whole genome shotgun (WGS) entry which is preliminary data.</text>
</comment>
<feature type="binding site" evidence="13">
    <location>
        <position position="180"/>
    </location>
    <ligand>
        <name>UDP-N-acetyl-alpha-D-muramoyl-L-alanyl-D-glutamate</name>
        <dbReference type="ChEBI" id="CHEBI:83900"/>
    </ligand>
</feature>
<evidence type="ECO:0000256" key="14">
    <source>
        <dbReference type="RuleBase" id="RU004135"/>
    </source>
</evidence>
<dbReference type="Pfam" id="PF01225">
    <property type="entry name" value="Mur_ligase"/>
    <property type="match status" value="1"/>
</dbReference>
<comment type="caution">
    <text evidence="13">Lacks conserved residue(s) required for the propagation of feature annotation.</text>
</comment>
<keyword evidence="5 13" id="KW-0131">Cell cycle</keyword>
<organism evidence="18 19">
    <name type="scientific">Conservatibacter flavescens</name>
    <dbReference type="NCBI Taxonomy" id="28161"/>
    <lineage>
        <taxon>Bacteria</taxon>
        <taxon>Pseudomonadati</taxon>
        <taxon>Pseudomonadota</taxon>
        <taxon>Gammaproteobacteria</taxon>
        <taxon>Pasteurellales</taxon>
        <taxon>Pasteurellaceae</taxon>
        <taxon>Conservatibacter</taxon>
    </lineage>
</organism>
<evidence type="ECO:0000256" key="6">
    <source>
        <dbReference type="ARBA" id="ARBA00023316"/>
    </source>
</evidence>
<evidence type="ECO:0000313" key="18">
    <source>
        <dbReference type="EMBL" id="PJG85571.1"/>
    </source>
</evidence>
<dbReference type="EMBL" id="PHHA01000009">
    <property type="protein sequence ID" value="PJG85571.1"/>
    <property type="molecule type" value="Genomic_DNA"/>
</dbReference>
<dbReference type="Gene3D" id="3.40.1190.10">
    <property type="entry name" value="Mur-like, catalytic domain"/>
    <property type="match status" value="1"/>
</dbReference>
<dbReference type="InterPro" id="IPR036615">
    <property type="entry name" value="Mur_ligase_C_dom_sf"/>
</dbReference>
<feature type="binding site" evidence="13">
    <location>
        <begin position="408"/>
        <end position="411"/>
    </location>
    <ligand>
        <name>meso-2,6-diaminopimelate</name>
        <dbReference type="ChEBI" id="CHEBI:57791"/>
    </ligand>
</feature>
<feature type="binding site" evidence="13">
    <location>
        <position position="24"/>
    </location>
    <ligand>
        <name>UDP-N-acetyl-alpha-D-muramoyl-L-alanyl-D-glutamate</name>
        <dbReference type="ChEBI" id="CHEBI:83900"/>
    </ligand>
</feature>
<comment type="similarity">
    <text evidence="1 13">Belongs to the MurCDEF family. MurE subfamily.</text>
</comment>
<evidence type="ECO:0000256" key="7">
    <source>
        <dbReference type="ARBA" id="ARBA00050251"/>
    </source>
</evidence>
<dbReference type="OrthoDB" id="9800958at2"/>
<feature type="domain" description="Mur ligase N-terminal catalytic" evidence="15">
    <location>
        <begin position="17"/>
        <end position="97"/>
    </location>
</feature>
<feature type="binding site" evidence="13">
    <location>
        <position position="186"/>
    </location>
    <ligand>
        <name>UDP-N-acetyl-alpha-D-muramoyl-L-alanyl-D-glutamate</name>
        <dbReference type="ChEBI" id="CHEBI:83900"/>
    </ligand>
</feature>
<evidence type="ECO:0000259" key="15">
    <source>
        <dbReference type="Pfam" id="PF01225"/>
    </source>
</evidence>
<dbReference type="EC" id="6.3.2.13" evidence="8 13"/>
<evidence type="ECO:0000256" key="10">
    <source>
        <dbReference type="ARBA" id="ARBA00075482"/>
    </source>
</evidence>
<feature type="domain" description="Mur ligase central" evidence="17">
    <location>
        <begin position="109"/>
        <end position="312"/>
    </location>
</feature>
<keyword evidence="13" id="KW-0460">Magnesium</keyword>
<accession>A0A2M8S340</accession>
<dbReference type="GO" id="GO:0071555">
    <property type="term" value="P:cell wall organization"/>
    <property type="evidence" value="ECO:0007669"/>
    <property type="project" value="UniProtKB-KW"/>
</dbReference>
<dbReference type="Proteomes" id="UP000229329">
    <property type="component" value="Unassembled WGS sequence"/>
</dbReference>
<dbReference type="GO" id="GO:0051301">
    <property type="term" value="P:cell division"/>
    <property type="evidence" value="ECO:0007669"/>
    <property type="project" value="UniProtKB-KW"/>
</dbReference>
<comment type="pathway">
    <text evidence="13 14">Cell wall biogenesis; peptidoglycan biosynthesis.</text>
</comment>
<keyword evidence="13" id="KW-0067">ATP-binding</keyword>
<evidence type="ECO:0000256" key="9">
    <source>
        <dbReference type="ARBA" id="ARBA00072883"/>
    </source>
</evidence>
<dbReference type="NCBIfam" id="NF001126">
    <property type="entry name" value="PRK00139.1-4"/>
    <property type="match status" value="1"/>
</dbReference>
<comment type="subcellular location">
    <subcellularLocation>
        <location evidence="13 14">Cytoplasm</location>
    </subcellularLocation>
</comment>
<keyword evidence="6 13" id="KW-0961">Cell wall biogenesis/degradation</keyword>
<dbReference type="NCBIfam" id="TIGR01085">
    <property type="entry name" value="murE"/>
    <property type="match status" value="1"/>
</dbReference>
<evidence type="ECO:0000256" key="12">
    <source>
        <dbReference type="ARBA" id="ARBA00081560"/>
    </source>
</evidence>
<dbReference type="Pfam" id="PF08245">
    <property type="entry name" value="Mur_ligase_M"/>
    <property type="match status" value="1"/>
</dbReference>
<name>A0A2M8S340_9PAST</name>
<feature type="binding site" evidence="13">
    <location>
        <position position="22"/>
    </location>
    <ligand>
        <name>UDP-N-acetyl-alpha-D-muramoyl-L-alanyl-D-glutamate</name>
        <dbReference type="ChEBI" id="CHEBI:83900"/>
    </ligand>
</feature>
<dbReference type="GO" id="GO:0009252">
    <property type="term" value="P:peptidoglycan biosynthetic process"/>
    <property type="evidence" value="ECO:0007669"/>
    <property type="project" value="UniProtKB-UniRule"/>
</dbReference>
<dbReference type="Pfam" id="PF02875">
    <property type="entry name" value="Mur_ligase_C"/>
    <property type="match status" value="1"/>
</dbReference>
<keyword evidence="2 13" id="KW-0132">Cell division</keyword>
<feature type="binding site" evidence="13">
    <location>
        <position position="188"/>
    </location>
    <ligand>
        <name>UDP-N-acetyl-alpha-D-muramoyl-L-alanyl-D-glutamate</name>
        <dbReference type="ChEBI" id="CHEBI:83900"/>
    </ligand>
</feature>
<evidence type="ECO:0000256" key="3">
    <source>
        <dbReference type="ARBA" id="ARBA00022960"/>
    </source>
</evidence>
<reference evidence="18 19" key="1">
    <citation type="submission" date="2017-11" db="EMBL/GenBank/DDBJ databases">
        <title>Reclassification of Bisgaard taxon 7 as Conservatibacter flavescens gen. nov., sp. nov.</title>
        <authorList>
            <person name="Christensen H."/>
        </authorList>
    </citation>
    <scope>NUCLEOTIDE SEQUENCE [LARGE SCALE GENOMIC DNA]</scope>
    <source>
        <strain evidence="18 19">7_4</strain>
    </source>
</reference>
<evidence type="ECO:0000256" key="4">
    <source>
        <dbReference type="ARBA" id="ARBA00022984"/>
    </source>
</evidence>
<dbReference type="SUPFAM" id="SSF53623">
    <property type="entry name" value="MurD-like peptide ligases, catalytic domain"/>
    <property type="match status" value="1"/>
</dbReference>
<dbReference type="GO" id="GO:0008765">
    <property type="term" value="F:UDP-N-acetylmuramoylalanyl-D-glutamate-2,6-diaminopimelate ligase activity"/>
    <property type="evidence" value="ECO:0007669"/>
    <property type="project" value="UniProtKB-UniRule"/>
</dbReference>
<keyword evidence="13 18" id="KW-0436">Ligase</keyword>
<feature type="binding site" evidence="13">
    <location>
        <begin position="111"/>
        <end position="117"/>
    </location>
    <ligand>
        <name>ATP</name>
        <dbReference type="ChEBI" id="CHEBI:30616"/>
    </ligand>
</feature>
<evidence type="ECO:0000256" key="5">
    <source>
        <dbReference type="ARBA" id="ARBA00023306"/>
    </source>
</evidence>
<feature type="modified residue" description="N6-carboxylysine" evidence="13">
    <location>
        <position position="220"/>
    </location>
</feature>
<dbReference type="InterPro" id="IPR013221">
    <property type="entry name" value="Mur_ligase_cen"/>
</dbReference>
<dbReference type="NCBIfam" id="NF001123">
    <property type="entry name" value="PRK00139.1-1"/>
    <property type="match status" value="1"/>
</dbReference>
<dbReference type="InterPro" id="IPR000713">
    <property type="entry name" value="Mur_ligase_N"/>
</dbReference>
<dbReference type="GO" id="GO:0005737">
    <property type="term" value="C:cytoplasm"/>
    <property type="evidence" value="ECO:0007669"/>
    <property type="project" value="UniProtKB-SubCell"/>
</dbReference>
<feature type="binding site" evidence="13">
    <location>
        <position position="463"/>
    </location>
    <ligand>
        <name>meso-2,6-diaminopimelate</name>
        <dbReference type="ChEBI" id="CHEBI:57791"/>
    </ligand>
</feature>
<keyword evidence="3 13" id="KW-0133">Cell shape</keyword>
<dbReference type="UniPathway" id="UPA00219"/>
<evidence type="ECO:0000256" key="8">
    <source>
        <dbReference type="ARBA" id="ARBA00066633"/>
    </source>
</evidence>
<dbReference type="RefSeq" id="WP_100288527.1">
    <property type="nucleotide sequence ID" value="NZ_PHHA01000009.1"/>
</dbReference>
<keyword evidence="13" id="KW-0547">Nucleotide-binding</keyword>
<dbReference type="Gene3D" id="3.90.190.20">
    <property type="entry name" value="Mur ligase, C-terminal domain"/>
    <property type="match status" value="1"/>
</dbReference>
<dbReference type="InterPro" id="IPR036565">
    <property type="entry name" value="Mur-like_cat_sf"/>
</dbReference>
<evidence type="ECO:0000259" key="17">
    <source>
        <dbReference type="Pfam" id="PF08245"/>
    </source>
</evidence>
<feature type="binding site" evidence="13">
    <location>
        <position position="152"/>
    </location>
    <ligand>
        <name>UDP-N-acetyl-alpha-D-muramoyl-L-alanyl-D-glutamate</name>
        <dbReference type="ChEBI" id="CHEBI:83900"/>
    </ligand>
</feature>
<dbReference type="PANTHER" id="PTHR23135">
    <property type="entry name" value="MUR LIGASE FAMILY MEMBER"/>
    <property type="match status" value="1"/>
</dbReference>